<accession>A0A438NDK5</accession>
<reference evidence="2 3" key="1">
    <citation type="submission" date="2017-03" db="EMBL/GenBank/DDBJ databases">
        <title>Genomes of endolithic fungi from Antarctica.</title>
        <authorList>
            <person name="Coleine C."/>
            <person name="Masonjones S."/>
            <person name="Stajich J.E."/>
        </authorList>
    </citation>
    <scope>NUCLEOTIDE SEQUENCE [LARGE SCALE GENOMIC DNA]</scope>
    <source>
        <strain evidence="2 3">CCFEE 6314</strain>
    </source>
</reference>
<evidence type="ECO:0000256" key="1">
    <source>
        <dbReference type="SAM" id="MobiDB-lite"/>
    </source>
</evidence>
<feature type="region of interest" description="Disordered" evidence="1">
    <location>
        <begin position="188"/>
        <end position="527"/>
    </location>
</feature>
<feature type="compositionally biased region" description="Polar residues" evidence="1">
    <location>
        <begin position="215"/>
        <end position="224"/>
    </location>
</feature>
<dbReference type="EMBL" id="NAJM01000006">
    <property type="protein sequence ID" value="RVX73883.1"/>
    <property type="molecule type" value="Genomic_DNA"/>
</dbReference>
<feature type="region of interest" description="Disordered" evidence="1">
    <location>
        <begin position="92"/>
        <end position="121"/>
    </location>
</feature>
<dbReference type="Proteomes" id="UP000288859">
    <property type="component" value="Unassembled WGS sequence"/>
</dbReference>
<feature type="compositionally biased region" description="Polar residues" evidence="1">
    <location>
        <begin position="385"/>
        <end position="407"/>
    </location>
</feature>
<feature type="compositionally biased region" description="Pro residues" evidence="1">
    <location>
        <begin position="199"/>
        <end position="211"/>
    </location>
</feature>
<feature type="compositionally biased region" description="Low complexity" evidence="1">
    <location>
        <begin position="483"/>
        <end position="498"/>
    </location>
</feature>
<feature type="compositionally biased region" description="Low complexity" evidence="1">
    <location>
        <begin position="297"/>
        <end position="308"/>
    </location>
</feature>
<feature type="compositionally biased region" description="Polar residues" evidence="1">
    <location>
        <begin position="364"/>
        <end position="374"/>
    </location>
</feature>
<feature type="compositionally biased region" description="Low complexity" evidence="1">
    <location>
        <begin position="438"/>
        <end position="453"/>
    </location>
</feature>
<feature type="compositionally biased region" description="Low complexity" evidence="1">
    <location>
        <begin position="252"/>
        <end position="266"/>
    </location>
</feature>
<feature type="compositionally biased region" description="Basic and acidic residues" evidence="1">
    <location>
        <begin position="103"/>
        <end position="121"/>
    </location>
</feature>
<feature type="compositionally biased region" description="Low complexity" evidence="1">
    <location>
        <begin position="225"/>
        <end position="239"/>
    </location>
</feature>
<sequence length="527" mass="57335">MPPFPGEETLATVFVDAHTYFGPPSPRPILHRFDKDCYLYIYYNSTRHTSRLEVAVNPSTADQTSFNGFLDTVSISSSDRFPSRLTLVVGGHDHAASSPSSAKARDPDEWRLASADPRDSGTTKYRIHTIDFYFWVSEDAKLILDFMSRLLDPHQLDIPNAPAHHDEDEHLVSSVVQNLENVAISDPAYHEPKQSNSPGPLPKEPPQPQPPQASGLANNQQTPLAATSPTSSSAGVGAVPINKSPTSDQSYAPLAYNPAAPAAPEPIAHREDTPPPVDGASGTGLAAAVHDNPYAHQQRQQYQQHPQQSYGFPPAPSAGQYGSLPTPSFGPHATSPPPTASFGPQSQPSFGPHAVPPPPQASPRTSLAAQTYTPGGQDPNAHIFGQQQAVQTPGTQFYQSINNQQTHKPLAHVQPQYPDYLSSGGHARSRPTSGYSNYQYAQQAPLPQPGQQQQPPPPTAGNPYDVHNQFYQPTELEHRNSHHYSSSSSRPHRNSSTSQHQQHKPSNTEKIEKGVGKFFRKIEKKIG</sequence>
<comment type="caution">
    <text evidence="2">The sequence shown here is derived from an EMBL/GenBank/DDBJ whole genome shotgun (WGS) entry which is preliminary data.</text>
</comment>
<gene>
    <name evidence="2" type="ORF">B0A52_02773</name>
</gene>
<feature type="compositionally biased region" description="Basic and acidic residues" evidence="1">
    <location>
        <begin position="506"/>
        <end position="527"/>
    </location>
</feature>
<evidence type="ECO:0000313" key="3">
    <source>
        <dbReference type="Proteomes" id="UP000288859"/>
    </source>
</evidence>
<evidence type="ECO:0000313" key="2">
    <source>
        <dbReference type="EMBL" id="RVX73883.1"/>
    </source>
</evidence>
<dbReference type="OrthoDB" id="5408296at2759"/>
<dbReference type="VEuPathDB" id="FungiDB:PV10_02454"/>
<name>A0A438NDK5_EXOME</name>
<proteinExistence type="predicted"/>
<protein>
    <recommendedName>
        <fullName evidence="4">RNA recognition motif-containing protein</fullName>
    </recommendedName>
</protein>
<evidence type="ECO:0008006" key="4">
    <source>
        <dbReference type="Google" id="ProtNLM"/>
    </source>
</evidence>
<organism evidence="2 3">
    <name type="scientific">Exophiala mesophila</name>
    <name type="common">Black yeast-like fungus</name>
    <dbReference type="NCBI Taxonomy" id="212818"/>
    <lineage>
        <taxon>Eukaryota</taxon>
        <taxon>Fungi</taxon>
        <taxon>Dikarya</taxon>
        <taxon>Ascomycota</taxon>
        <taxon>Pezizomycotina</taxon>
        <taxon>Eurotiomycetes</taxon>
        <taxon>Chaetothyriomycetidae</taxon>
        <taxon>Chaetothyriales</taxon>
        <taxon>Herpotrichiellaceae</taxon>
        <taxon>Exophiala</taxon>
    </lineage>
</organism>
<dbReference type="AlphaFoldDB" id="A0A438NDK5"/>